<accession>A0A0N7L605</accession>
<keyword evidence="2" id="KW-1185">Reference proteome</keyword>
<sequence>MVAAESNSTPLGRTIKVIRGTQLKSVRWDRTSSEGGDDASFSKEHFVLEQLVEAGL</sequence>
<dbReference type="EMBL" id="CCYD01000645">
    <property type="protein sequence ID" value="CEG42931.1"/>
    <property type="molecule type" value="Genomic_DNA"/>
</dbReference>
<protein>
    <submittedName>
        <fullName evidence="1">Uncharacterized protein</fullName>
    </submittedName>
</protein>
<dbReference type="AlphaFoldDB" id="A0A0N7L605"/>
<evidence type="ECO:0000313" key="2">
    <source>
        <dbReference type="Proteomes" id="UP000054928"/>
    </source>
</evidence>
<dbReference type="Proteomes" id="UP000054928">
    <property type="component" value="Unassembled WGS sequence"/>
</dbReference>
<name>A0A0N7L605_PLAHL</name>
<proteinExistence type="predicted"/>
<organism evidence="1 2">
    <name type="scientific">Plasmopara halstedii</name>
    <name type="common">Downy mildew of sunflower</name>
    <dbReference type="NCBI Taxonomy" id="4781"/>
    <lineage>
        <taxon>Eukaryota</taxon>
        <taxon>Sar</taxon>
        <taxon>Stramenopiles</taxon>
        <taxon>Oomycota</taxon>
        <taxon>Peronosporomycetes</taxon>
        <taxon>Peronosporales</taxon>
        <taxon>Peronosporaceae</taxon>
        <taxon>Plasmopara</taxon>
    </lineage>
</organism>
<reference evidence="2" key="1">
    <citation type="submission" date="2014-09" db="EMBL/GenBank/DDBJ databases">
        <authorList>
            <person name="Sharma Rahul"/>
            <person name="Thines Marco"/>
        </authorList>
    </citation>
    <scope>NUCLEOTIDE SEQUENCE [LARGE SCALE GENOMIC DNA]</scope>
</reference>
<dbReference type="GeneID" id="36408220"/>
<evidence type="ECO:0000313" key="1">
    <source>
        <dbReference type="EMBL" id="CEG42931.1"/>
    </source>
</evidence>
<dbReference type="RefSeq" id="XP_024579300.1">
    <property type="nucleotide sequence ID" value="XM_024728865.1"/>
</dbReference>